<dbReference type="Proteomes" id="UP000183995">
    <property type="component" value="Unassembled WGS sequence"/>
</dbReference>
<accession>A0A1M5ZL31</accession>
<keyword evidence="2" id="KW-1185">Reference proteome</keyword>
<dbReference type="STRING" id="1123282.SAMN02745823_03882"/>
<dbReference type="OrthoDB" id="6058590at2"/>
<protein>
    <recommendedName>
        <fullName evidence="3">SMI1-KNR4 cell-wall</fullName>
    </recommendedName>
</protein>
<sequence length="125" mass="15095">MLNELLALEKSFKGFTYPKAFLKVVELNLIDFDIWYIMDEKQVMLRVEGLSKRYPKRMLIPFARREDNDDVACFEIGRGSKVIVIHDYASEGWEHRKEFSDFWDWFENVVKDLIAYEREEEQNDF</sequence>
<evidence type="ECO:0000313" key="1">
    <source>
        <dbReference type="EMBL" id="SHI24940.1"/>
    </source>
</evidence>
<evidence type="ECO:0000313" key="2">
    <source>
        <dbReference type="Proteomes" id="UP000183995"/>
    </source>
</evidence>
<dbReference type="InterPro" id="IPR037883">
    <property type="entry name" value="Knr4/Smi1-like_sf"/>
</dbReference>
<proteinExistence type="predicted"/>
<dbReference type="SUPFAM" id="SSF160631">
    <property type="entry name" value="SMI1/KNR4-like"/>
    <property type="match status" value="1"/>
</dbReference>
<dbReference type="EMBL" id="FQXV01000030">
    <property type="protein sequence ID" value="SHI24940.1"/>
    <property type="molecule type" value="Genomic_DNA"/>
</dbReference>
<dbReference type="RefSeq" id="WP_073083360.1">
    <property type="nucleotide sequence ID" value="NZ_FQXV01000030.1"/>
</dbReference>
<evidence type="ECO:0008006" key="3">
    <source>
        <dbReference type="Google" id="ProtNLM"/>
    </source>
</evidence>
<reference evidence="1 2" key="1">
    <citation type="submission" date="2016-11" db="EMBL/GenBank/DDBJ databases">
        <authorList>
            <person name="Jaros S."/>
            <person name="Januszkiewicz K."/>
            <person name="Wedrychowicz H."/>
        </authorList>
    </citation>
    <scope>NUCLEOTIDE SEQUENCE [LARGE SCALE GENOMIC DNA]</scope>
    <source>
        <strain evidence="1 2">DSM 10068</strain>
    </source>
</reference>
<organism evidence="1 2">
    <name type="scientific">Sporobacter termitidis DSM 10068</name>
    <dbReference type="NCBI Taxonomy" id="1123282"/>
    <lineage>
        <taxon>Bacteria</taxon>
        <taxon>Bacillati</taxon>
        <taxon>Bacillota</taxon>
        <taxon>Clostridia</taxon>
        <taxon>Eubacteriales</taxon>
        <taxon>Oscillospiraceae</taxon>
        <taxon>Sporobacter</taxon>
    </lineage>
</organism>
<gene>
    <name evidence="1" type="ORF">SAMN02745823_03882</name>
</gene>
<name>A0A1M5ZL31_9FIRM</name>
<dbReference type="AlphaFoldDB" id="A0A1M5ZL31"/>